<dbReference type="eggNOG" id="COG4583">
    <property type="taxonomic scope" value="Bacteria"/>
</dbReference>
<protein>
    <submittedName>
        <fullName evidence="1">Putative sarcosine oxidase subunit gamma</fullName>
    </submittedName>
</protein>
<sequence>MTLVAPFAGRKKSVSDALKSSISVGFPAPNRTSGTTPRAVWCGRGKALIIGADCPDLEGAACVDHSDAWAIVQIDGADATAILARLTPIDLRASTFKRGHTARTLIGHMTGGITRLGVQSFEVMVMRSMAATLMHDLTQAAQNIAAQADSGD</sequence>
<dbReference type="KEGG" id="oar:OA238_c05820"/>
<evidence type="ECO:0000313" key="1">
    <source>
        <dbReference type="EMBL" id="AGI70813.1"/>
    </source>
</evidence>
<reference evidence="1 2" key="1">
    <citation type="journal article" date="2013" name="PLoS ONE">
        <title>Poles Apart: Arctic and Antarctic Octadecabacter strains Share High Genome Plasticity and a New Type of Xanthorhodopsin.</title>
        <authorList>
            <person name="Vollmers J."/>
            <person name="Voget S."/>
            <person name="Dietrich S."/>
            <person name="Gollnow K."/>
            <person name="Smits M."/>
            <person name="Meyer K."/>
            <person name="Brinkhoff T."/>
            <person name="Simon M."/>
            <person name="Daniel R."/>
        </authorList>
    </citation>
    <scope>NUCLEOTIDE SEQUENCE [LARGE SCALE GENOMIC DNA]</scope>
    <source>
        <strain evidence="1 2">238</strain>
    </source>
</reference>
<dbReference type="AlphaFoldDB" id="M9RGF1"/>
<dbReference type="InterPro" id="IPR027266">
    <property type="entry name" value="TrmE/GcvT-like"/>
</dbReference>
<accession>M9RGF1</accession>
<dbReference type="STRING" id="391616.OA238_c05820"/>
<dbReference type="Gene3D" id="3.30.1360.120">
    <property type="entry name" value="Probable tRNA modification gtpase trme, domain 1"/>
    <property type="match status" value="1"/>
</dbReference>
<keyword evidence="2" id="KW-1185">Reference proteome</keyword>
<gene>
    <name evidence="1" type="ORF">OA238_c05820</name>
</gene>
<dbReference type="SUPFAM" id="SSF103025">
    <property type="entry name" value="Folate-binding domain"/>
    <property type="match status" value="1"/>
</dbReference>
<dbReference type="Proteomes" id="UP000004688">
    <property type="component" value="Chromosome"/>
</dbReference>
<evidence type="ECO:0000313" key="2">
    <source>
        <dbReference type="Proteomes" id="UP000004688"/>
    </source>
</evidence>
<dbReference type="HOGENOM" id="CLU_114076_2_1_5"/>
<proteinExistence type="predicted"/>
<dbReference type="EMBL" id="CP003742">
    <property type="protein sequence ID" value="AGI70813.1"/>
    <property type="molecule type" value="Genomic_DNA"/>
</dbReference>
<name>M9RGF1_9RHOB</name>
<organism evidence="1 2">
    <name type="scientific">Octadecabacter arcticus 238</name>
    <dbReference type="NCBI Taxonomy" id="391616"/>
    <lineage>
        <taxon>Bacteria</taxon>
        <taxon>Pseudomonadati</taxon>
        <taxon>Pseudomonadota</taxon>
        <taxon>Alphaproteobacteria</taxon>
        <taxon>Rhodobacterales</taxon>
        <taxon>Roseobacteraceae</taxon>
        <taxon>Octadecabacter</taxon>
    </lineage>
</organism>